<dbReference type="Proteomes" id="UP000316798">
    <property type="component" value="Chromosome"/>
</dbReference>
<comment type="catalytic activity">
    <reaction evidence="4 5">
        <text>P(1),P(4)-bis(5'-adenosyl) tetraphosphate + H2O = 2 ADP + 2 H(+)</text>
        <dbReference type="Rhea" id="RHEA:24252"/>
        <dbReference type="ChEBI" id="CHEBI:15377"/>
        <dbReference type="ChEBI" id="CHEBI:15378"/>
        <dbReference type="ChEBI" id="CHEBI:58141"/>
        <dbReference type="ChEBI" id="CHEBI:456216"/>
        <dbReference type="EC" id="3.6.1.41"/>
    </reaction>
</comment>
<evidence type="ECO:0000256" key="2">
    <source>
        <dbReference type="ARBA" id="ARBA00005419"/>
    </source>
</evidence>
<dbReference type="PANTHER" id="PTHR40942:SF4">
    <property type="entry name" value="CYTOCHROME C5"/>
    <property type="match status" value="1"/>
</dbReference>
<dbReference type="PIRSF" id="PIRSF000903">
    <property type="entry name" value="B5n-ttraPtase_sm"/>
    <property type="match status" value="1"/>
</dbReference>
<dbReference type="NCBIfam" id="NF001204">
    <property type="entry name" value="PRK00166.1"/>
    <property type="match status" value="1"/>
</dbReference>
<feature type="domain" description="Calcineurin-like phosphoesterase" evidence="6">
    <location>
        <begin position="3"/>
        <end position="86"/>
    </location>
</feature>
<evidence type="ECO:0000313" key="8">
    <source>
        <dbReference type="Proteomes" id="UP000316798"/>
    </source>
</evidence>
<dbReference type="InterPro" id="IPR004617">
    <property type="entry name" value="ApaH"/>
</dbReference>
<dbReference type="InterPro" id="IPR029052">
    <property type="entry name" value="Metallo-depent_PP-like"/>
</dbReference>
<evidence type="ECO:0000256" key="5">
    <source>
        <dbReference type="HAMAP-Rule" id="MF_00199"/>
    </source>
</evidence>
<proteinExistence type="inferred from homology"/>
<dbReference type="NCBIfam" id="TIGR00668">
    <property type="entry name" value="apaH"/>
    <property type="match status" value="1"/>
</dbReference>
<dbReference type="EC" id="3.6.1.41" evidence="5"/>
<dbReference type="EMBL" id="CP035503">
    <property type="protein sequence ID" value="QDL38795.1"/>
    <property type="molecule type" value="Genomic_DNA"/>
</dbReference>
<dbReference type="GO" id="GO:0008803">
    <property type="term" value="F:bis(5'-nucleosyl)-tetraphosphatase (symmetrical) activity"/>
    <property type="evidence" value="ECO:0007669"/>
    <property type="project" value="UniProtKB-UniRule"/>
</dbReference>
<sequence length="285" mass="30628">MALYLIGDVQGCDRALQRLLDKIDFSPSRDTLYQLGDLVNRGPDSLGVLRRMVRFGDAARCLLGNHDLHLLAVAHGVHKPHRNDTLGGVLDAPDRAALLDWLRQQRLAMLETVAGQPLLMVHAGVLPAWNATETIALAAEVEAVLRGDGLGEFLPQMYGNEPAQWSDALAGAARLRVIVNVLTRLRFCTPEGAMEFATKEGAGAAPAGYLPWFDVPGRQTADVTVAFGHWSTLGVLARRDVLSLDTGCVWGGCLSALRLDTGTAPGQRVRGELIQIKCAQAQAPG</sequence>
<evidence type="ECO:0000256" key="1">
    <source>
        <dbReference type="ARBA" id="ARBA00003413"/>
    </source>
</evidence>
<evidence type="ECO:0000313" key="7">
    <source>
        <dbReference type="EMBL" id="QDL38795.1"/>
    </source>
</evidence>
<dbReference type="PANTHER" id="PTHR40942">
    <property type="match status" value="1"/>
</dbReference>
<keyword evidence="3 5" id="KW-0378">Hydrolase</keyword>
<organism evidence="7 8">
    <name type="scientific">Rhodoferax sediminis</name>
    <dbReference type="NCBI Taxonomy" id="2509614"/>
    <lineage>
        <taxon>Bacteria</taxon>
        <taxon>Pseudomonadati</taxon>
        <taxon>Pseudomonadota</taxon>
        <taxon>Betaproteobacteria</taxon>
        <taxon>Burkholderiales</taxon>
        <taxon>Comamonadaceae</taxon>
        <taxon>Rhodoferax</taxon>
    </lineage>
</organism>
<dbReference type="AlphaFoldDB" id="A0A515DEG7"/>
<reference evidence="7 8" key="1">
    <citation type="submission" date="2019-01" db="EMBL/GenBank/DDBJ databases">
        <title>Genomic insights into a novel species Rhodoferax sp.</title>
        <authorList>
            <person name="Jin L."/>
        </authorList>
    </citation>
    <scope>NUCLEOTIDE SEQUENCE [LARGE SCALE GENOMIC DNA]</scope>
    <source>
        <strain evidence="7 8">CHu59-6-5</strain>
    </source>
</reference>
<dbReference type="KEGG" id="rhf:EUB48_17030"/>
<comment type="similarity">
    <text evidence="2 5">Belongs to the Ap4A hydrolase family.</text>
</comment>
<dbReference type="InterPro" id="IPR004843">
    <property type="entry name" value="Calcineurin-like_PHP"/>
</dbReference>
<gene>
    <name evidence="5" type="primary">apaH</name>
    <name evidence="7" type="ORF">EUB48_17030</name>
</gene>
<dbReference type="CDD" id="cd07422">
    <property type="entry name" value="MPP_ApaH"/>
    <property type="match status" value="1"/>
</dbReference>
<evidence type="ECO:0000256" key="3">
    <source>
        <dbReference type="ARBA" id="ARBA00022801"/>
    </source>
</evidence>
<accession>A0A515DEG7</accession>
<dbReference type="Pfam" id="PF00149">
    <property type="entry name" value="Metallophos"/>
    <property type="match status" value="1"/>
</dbReference>
<keyword evidence="8" id="KW-1185">Reference proteome</keyword>
<dbReference type="Gene3D" id="3.60.21.10">
    <property type="match status" value="1"/>
</dbReference>
<evidence type="ECO:0000256" key="4">
    <source>
        <dbReference type="ARBA" id="ARBA00049417"/>
    </source>
</evidence>
<dbReference type="RefSeq" id="WP_142820233.1">
    <property type="nucleotide sequence ID" value="NZ_CP035503.1"/>
</dbReference>
<dbReference type="OrthoDB" id="9807890at2"/>
<name>A0A515DEG7_9BURK</name>
<comment type="function">
    <text evidence="1 5">Hydrolyzes diadenosine 5',5'''-P1,P4-tetraphosphate to yield ADP.</text>
</comment>
<protein>
    <recommendedName>
        <fullName evidence="5">Bis(5'-nucleosyl)-tetraphosphatase, symmetrical</fullName>
        <ecNumber evidence="5">3.6.1.41</ecNumber>
    </recommendedName>
    <alternativeName>
        <fullName evidence="5">Ap4A hydrolase</fullName>
    </alternativeName>
    <alternativeName>
        <fullName evidence="5">Diadenosine 5',5'''-P1,P4-tetraphosphate pyrophosphohydrolase</fullName>
    </alternativeName>
    <alternativeName>
        <fullName evidence="5">Diadenosine tetraphosphatase</fullName>
    </alternativeName>
</protein>
<dbReference type="HAMAP" id="MF_00199">
    <property type="entry name" value="ApaH"/>
    <property type="match status" value="1"/>
</dbReference>
<evidence type="ECO:0000259" key="6">
    <source>
        <dbReference type="Pfam" id="PF00149"/>
    </source>
</evidence>
<dbReference type="SUPFAM" id="SSF56300">
    <property type="entry name" value="Metallo-dependent phosphatases"/>
    <property type="match status" value="1"/>
</dbReference>